<evidence type="ECO:0000256" key="14">
    <source>
        <dbReference type="PROSITE-ProRule" id="PRU10052"/>
    </source>
</evidence>
<evidence type="ECO:0000256" key="13">
    <source>
        <dbReference type="ARBA" id="ARBA00083621"/>
    </source>
</evidence>
<comment type="subcellular location">
    <subcellularLocation>
        <location evidence="1">Secreted</location>
        <location evidence="1">Cell wall</location>
    </subcellularLocation>
</comment>
<dbReference type="AlphaFoldDB" id="A0A6P5GD26"/>
<keyword evidence="3" id="KW-0134">Cell wall</keyword>
<evidence type="ECO:0000256" key="2">
    <source>
        <dbReference type="ARBA" id="ARBA00008834"/>
    </source>
</evidence>
<dbReference type="InterPro" id="IPR006626">
    <property type="entry name" value="PbH1"/>
</dbReference>
<dbReference type="Gene3D" id="2.160.20.10">
    <property type="entry name" value="Single-stranded right-handed beta-helix, Pectin lyase-like"/>
    <property type="match status" value="1"/>
</dbReference>
<dbReference type="Proteomes" id="UP000515123">
    <property type="component" value="Linkage group 17"/>
</dbReference>
<organism evidence="17 18">
    <name type="scientific">Ananas comosus</name>
    <name type="common">Pineapple</name>
    <name type="synonym">Ananas ananas</name>
    <dbReference type="NCBI Taxonomy" id="4615"/>
    <lineage>
        <taxon>Eukaryota</taxon>
        <taxon>Viridiplantae</taxon>
        <taxon>Streptophyta</taxon>
        <taxon>Embryophyta</taxon>
        <taxon>Tracheophyta</taxon>
        <taxon>Spermatophyta</taxon>
        <taxon>Magnoliopsida</taxon>
        <taxon>Liliopsida</taxon>
        <taxon>Poales</taxon>
        <taxon>Bromeliaceae</taxon>
        <taxon>Bromelioideae</taxon>
        <taxon>Ananas</taxon>
    </lineage>
</organism>
<evidence type="ECO:0000256" key="3">
    <source>
        <dbReference type="ARBA" id="ARBA00022512"/>
    </source>
</evidence>
<keyword evidence="17" id="KW-1185">Reference proteome</keyword>
<feature type="chain" id="PRO_5028154182" description="Exopolygalacturonase" evidence="16">
    <location>
        <begin position="22"/>
        <end position="406"/>
    </location>
</feature>
<keyword evidence="16" id="KW-0732">Signal</keyword>
<dbReference type="GO" id="GO:0071555">
    <property type="term" value="P:cell wall organization"/>
    <property type="evidence" value="ECO:0007669"/>
    <property type="project" value="UniProtKB-KW"/>
</dbReference>
<feature type="active site" evidence="14">
    <location>
        <position position="247"/>
    </location>
</feature>
<evidence type="ECO:0000313" key="17">
    <source>
        <dbReference type="Proteomes" id="UP000515123"/>
    </source>
</evidence>
<keyword evidence="6 15" id="KW-0326">Glycosidase</keyword>
<dbReference type="SUPFAM" id="SSF51126">
    <property type="entry name" value="Pectin lyase-like"/>
    <property type="match status" value="1"/>
</dbReference>
<evidence type="ECO:0000256" key="8">
    <source>
        <dbReference type="ARBA" id="ARBA00038933"/>
    </source>
</evidence>
<dbReference type="PANTHER" id="PTHR31375">
    <property type="match status" value="1"/>
</dbReference>
<dbReference type="GO" id="GO:0005975">
    <property type="term" value="P:carbohydrate metabolic process"/>
    <property type="evidence" value="ECO:0007669"/>
    <property type="project" value="InterPro"/>
</dbReference>
<evidence type="ECO:0000256" key="10">
    <source>
        <dbReference type="ARBA" id="ARBA00048766"/>
    </source>
</evidence>
<evidence type="ECO:0000256" key="9">
    <source>
        <dbReference type="ARBA" id="ARBA00043142"/>
    </source>
</evidence>
<reference evidence="17" key="1">
    <citation type="journal article" date="2015" name="Nat. Genet.">
        <title>The pineapple genome and the evolution of CAM photosynthesis.</title>
        <authorList>
            <person name="Ming R."/>
            <person name="VanBuren R."/>
            <person name="Wai C.M."/>
            <person name="Tang H."/>
            <person name="Schatz M.C."/>
            <person name="Bowers J.E."/>
            <person name="Lyons E."/>
            <person name="Wang M.L."/>
            <person name="Chen J."/>
            <person name="Biggers E."/>
            <person name="Zhang J."/>
            <person name="Huang L."/>
            <person name="Zhang L."/>
            <person name="Miao W."/>
            <person name="Zhang J."/>
            <person name="Ye Z."/>
            <person name="Miao C."/>
            <person name="Lin Z."/>
            <person name="Wang H."/>
            <person name="Zhou H."/>
            <person name="Yim W.C."/>
            <person name="Priest H.D."/>
            <person name="Zheng C."/>
            <person name="Woodhouse M."/>
            <person name="Edger P.P."/>
            <person name="Guyot R."/>
            <person name="Guo H.B."/>
            <person name="Guo H."/>
            <person name="Zheng G."/>
            <person name="Singh R."/>
            <person name="Sharma A."/>
            <person name="Min X."/>
            <person name="Zheng Y."/>
            <person name="Lee H."/>
            <person name="Gurtowski J."/>
            <person name="Sedlazeck F.J."/>
            <person name="Harkess A."/>
            <person name="McKain M.R."/>
            <person name="Liao Z."/>
            <person name="Fang J."/>
            <person name="Liu J."/>
            <person name="Zhang X."/>
            <person name="Zhang Q."/>
            <person name="Hu W."/>
            <person name="Qin Y."/>
            <person name="Wang K."/>
            <person name="Chen L.Y."/>
            <person name="Shirley N."/>
            <person name="Lin Y.R."/>
            <person name="Liu L.Y."/>
            <person name="Hernandez A.G."/>
            <person name="Wright C.L."/>
            <person name="Bulone V."/>
            <person name="Tuskan G.A."/>
            <person name="Heath K."/>
            <person name="Zee F."/>
            <person name="Moore P.H."/>
            <person name="Sunkar R."/>
            <person name="Leebens-Mack J.H."/>
            <person name="Mockler T."/>
            <person name="Bennetzen J.L."/>
            <person name="Freeling M."/>
            <person name="Sankoff D."/>
            <person name="Paterson A.H."/>
            <person name="Zhu X."/>
            <person name="Yang X."/>
            <person name="Smith J.A."/>
            <person name="Cushman J.C."/>
            <person name="Paull R.E."/>
            <person name="Yu Q."/>
        </authorList>
    </citation>
    <scope>NUCLEOTIDE SEQUENCE [LARGE SCALE GENOMIC DNA]</scope>
    <source>
        <strain evidence="17">cv. F153</strain>
    </source>
</reference>
<dbReference type="OrthoDB" id="187139at2759"/>
<evidence type="ECO:0000256" key="16">
    <source>
        <dbReference type="SAM" id="SignalP"/>
    </source>
</evidence>
<evidence type="ECO:0000256" key="5">
    <source>
        <dbReference type="ARBA" id="ARBA00022801"/>
    </source>
</evidence>
<evidence type="ECO:0000256" key="7">
    <source>
        <dbReference type="ARBA" id="ARBA00023316"/>
    </source>
</evidence>
<dbReference type="InterPro" id="IPR000743">
    <property type="entry name" value="Glyco_hydro_28"/>
</dbReference>
<dbReference type="GeneID" id="109722780"/>
<dbReference type="GO" id="GO:0004650">
    <property type="term" value="F:polygalacturonase activity"/>
    <property type="evidence" value="ECO:0007669"/>
    <property type="project" value="InterPro"/>
</dbReference>
<evidence type="ECO:0000256" key="12">
    <source>
        <dbReference type="ARBA" id="ARBA00068298"/>
    </source>
</evidence>
<name>A0A6P5GD26_ANACO</name>
<dbReference type="Pfam" id="PF00295">
    <property type="entry name" value="Glyco_hydro_28"/>
    <property type="match status" value="1"/>
</dbReference>
<accession>A0A6P5GD26</accession>
<evidence type="ECO:0000256" key="6">
    <source>
        <dbReference type="ARBA" id="ARBA00023295"/>
    </source>
</evidence>
<comment type="catalytic activity">
    <reaction evidence="10">
        <text>[(1-&gt;4)-alpha-D-galacturonosyl](n) + H2O = alpha-D-galacturonate + [(1-&gt;4)-alpha-D-galacturonosyl](n-1)</text>
        <dbReference type="Rhea" id="RHEA:14117"/>
        <dbReference type="Rhea" id="RHEA-COMP:14570"/>
        <dbReference type="Rhea" id="RHEA-COMP:14572"/>
        <dbReference type="ChEBI" id="CHEBI:15377"/>
        <dbReference type="ChEBI" id="CHEBI:58658"/>
        <dbReference type="ChEBI" id="CHEBI:140523"/>
        <dbReference type="EC" id="3.2.1.67"/>
    </reaction>
</comment>
<keyword evidence="4" id="KW-0964">Secreted</keyword>
<dbReference type="InterPro" id="IPR011050">
    <property type="entry name" value="Pectin_lyase_fold/virulence"/>
</dbReference>
<evidence type="ECO:0000256" key="11">
    <source>
        <dbReference type="ARBA" id="ARBA00057651"/>
    </source>
</evidence>
<dbReference type="RefSeq" id="XP_020106506.1">
    <property type="nucleotide sequence ID" value="XM_020250917.1"/>
</dbReference>
<proteinExistence type="inferred from homology"/>
<evidence type="ECO:0000256" key="1">
    <source>
        <dbReference type="ARBA" id="ARBA00004191"/>
    </source>
</evidence>
<keyword evidence="5 15" id="KW-0378">Hydrolase</keyword>
<dbReference type="InterPro" id="IPR012334">
    <property type="entry name" value="Pectin_lyas_fold"/>
</dbReference>
<comment type="function">
    <text evidence="11">May function in depolymerizing pectin during pollen development, germination, and tube growth. Acts as an exo-polygalacturonase.</text>
</comment>
<dbReference type="PROSITE" id="PS00502">
    <property type="entry name" value="POLYGALACTURONASE"/>
    <property type="match status" value="1"/>
</dbReference>
<dbReference type="GO" id="GO:0047911">
    <property type="term" value="F:galacturan 1,4-alpha-galacturonidase activity"/>
    <property type="evidence" value="ECO:0007669"/>
    <property type="project" value="UniProtKB-EC"/>
</dbReference>
<reference evidence="18" key="2">
    <citation type="submission" date="2025-08" db="UniProtKB">
        <authorList>
            <consortium name="RefSeq"/>
        </authorList>
    </citation>
    <scope>IDENTIFICATION</scope>
    <source>
        <tissue evidence="18">Leaf</tissue>
    </source>
</reference>
<dbReference type="EC" id="3.2.1.67" evidence="8"/>
<keyword evidence="7" id="KW-0961">Cell wall biogenesis/degradation</keyword>
<evidence type="ECO:0000256" key="15">
    <source>
        <dbReference type="RuleBase" id="RU361169"/>
    </source>
</evidence>
<sequence>METKLLVLLYLIFHGLRIVDGVRPTGPGNFNVMSFGARGDGLRDDSKAFQETWKAACNSTGSVKLVIPKGTYFLSPVKFRGPCANVQSITVQLQGTLKATTDLSKYRSGGYWVEFGFVDHLTVTGGGTLDGQGSLAWPHNKCPVKKDCKLLPTSLAFLATNHSKMKDITSVNSKFFHIALLSNANFKASGIKIVAPAESPNTDGIHLERNTAVTISNSKIGTGDDCISVGQGNHDITIAGIKCGPGHGISVGSLGKYEDEEDVTGLVVKDCTLTGTDNGVRIKTWENSPKSTKASNLTFENIEMDNVRNPIIIDQTYCPFAKCQSAAPSRVKISDITFKNIRGTSTSPVAVTLKCSKGIPCENVSLQDVRLEHNGPNGTTATCVNVKAEYSGMQNPPPCKGPDSEN</sequence>
<comment type="similarity">
    <text evidence="2 15">Belongs to the glycosyl hydrolase 28 family.</text>
</comment>
<dbReference type="FunFam" id="2.160.20.10:FF:000004">
    <property type="entry name" value="Pectin lyase-like superfamily protein"/>
    <property type="match status" value="1"/>
</dbReference>
<protein>
    <recommendedName>
        <fullName evidence="12">Exopolygalacturonase</fullName>
        <ecNumber evidence="8">3.2.1.67</ecNumber>
    </recommendedName>
    <alternativeName>
        <fullName evidence="9">Galacturan 1,4-alpha-galacturonidase</fullName>
    </alternativeName>
    <alternativeName>
        <fullName evidence="13">Pectinase</fullName>
    </alternativeName>
</protein>
<dbReference type="SMART" id="SM00710">
    <property type="entry name" value="PbH1"/>
    <property type="match status" value="6"/>
</dbReference>
<feature type="signal peptide" evidence="16">
    <location>
        <begin position="1"/>
        <end position="21"/>
    </location>
</feature>
<gene>
    <name evidence="18" type="primary">LOC109722780</name>
</gene>
<evidence type="ECO:0000313" key="18">
    <source>
        <dbReference type="RefSeq" id="XP_020106506.1"/>
    </source>
</evidence>
<evidence type="ECO:0000256" key="4">
    <source>
        <dbReference type="ARBA" id="ARBA00022525"/>
    </source>
</evidence>